<dbReference type="Proteomes" id="UP001302676">
    <property type="component" value="Unassembled WGS sequence"/>
</dbReference>
<dbReference type="PRINTS" id="PR01950">
    <property type="entry name" value="LANCSUPER"/>
</dbReference>
<keyword evidence="1" id="KW-0862">Zinc</keyword>
<feature type="binding site" evidence="1">
    <location>
        <position position="344"/>
    </location>
    <ligand>
        <name>Zn(2+)</name>
        <dbReference type="ChEBI" id="CHEBI:29105"/>
    </ligand>
</feature>
<dbReference type="PANTHER" id="PTHR12736">
    <property type="entry name" value="LANC-LIKE PROTEIN"/>
    <property type="match status" value="1"/>
</dbReference>
<dbReference type="SUPFAM" id="SSF158745">
    <property type="entry name" value="LanC-like"/>
    <property type="match status" value="1"/>
</dbReference>
<sequence length="424" mass="47514">MDQNSHLHEDVDNDIDTERYLLAALEDIIANYPPPVHVCSQDSSEGYHGLWSGPTGIAYLLLHVSERRPDLRIAERLTIEWARKYCGLNDDPDAESQGCGIGNEKLAYEAVRCAIASRDGPPSLYCFQEHKQHEKDATRLSGQTNDNYLHHVHRFAISLSQISSSSSSYPDELLYGRAGAFYLARLVRSWVPTTNPTVSEQVTSLLTPAITQLCHTILSHGPPWHWHDRHYFGAVHGDIGILAQLVLTSPELAGHQALRGFLSQLLDWQSDDDGNWPSSEESWERGQDKGLVQFCHGAPGFVHSLLVLRKYFPELQGRIDEAIRRGQECVLRRGVIMKKEPSLCHGIFGNALALPNPHRARFLSLATPSSINRLRQADPVVFQSADYGRPYSMTAGYTPSAAWVWLIWKEEDLGKGNMVGFNDI</sequence>
<protein>
    <submittedName>
        <fullName evidence="2">Uncharacterized protein</fullName>
    </submittedName>
</protein>
<evidence type="ECO:0000256" key="1">
    <source>
        <dbReference type="PIRSR" id="PIRSR607822-1"/>
    </source>
</evidence>
<reference evidence="2" key="2">
    <citation type="submission" date="2023-05" db="EMBL/GenBank/DDBJ databases">
        <authorList>
            <consortium name="Lawrence Berkeley National Laboratory"/>
            <person name="Steindorff A."/>
            <person name="Hensen N."/>
            <person name="Bonometti L."/>
            <person name="Westerberg I."/>
            <person name="Brannstrom I.O."/>
            <person name="Guillou S."/>
            <person name="Cros-Aarteil S."/>
            <person name="Calhoun S."/>
            <person name="Haridas S."/>
            <person name="Kuo A."/>
            <person name="Mondo S."/>
            <person name="Pangilinan J."/>
            <person name="Riley R."/>
            <person name="Labutti K."/>
            <person name="Andreopoulos B."/>
            <person name="Lipzen A."/>
            <person name="Chen C."/>
            <person name="Yanf M."/>
            <person name="Daum C."/>
            <person name="Ng V."/>
            <person name="Clum A."/>
            <person name="Ohm R."/>
            <person name="Martin F."/>
            <person name="Silar P."/>
            <person name="Natvig D."/>
            <person name="Lalanne C."/>
            <person name="Gautier V."/>
            <person name="Ament-Velasquez S.L."/>
            <person name="Kruys A."/>
            <person name="Hutchinson M.I."/>
            <person name="Powell A.J."/>
            <person name="Barry K."/>
            <person name="Miller A.N."/>
            <person name="Grigoriev I.V."/>
            <person name="Debuchy R."/>
            <person name="Gladieux P."/>
            <person name="Thoren M.H."/>
            <person name="Johannesson H."/>
        </authorList>
    </citation>
    <scope>NUCLEOTIDE SEQUENCE</scope>
    <source>
        <strain evidence="2">CBS 141.50</strain>
    </source>
</reference>
<dbReference type="CDD" id="cd04794">
    <property type="entry name" value="euk_LANCL"/>
    <property type="match status" value="1"/>
</dbReference>
<dbReference type="Pfam" id="PF05147">
    <property type="entry name" value="LANC_like"/>
    <property type="match status" value="1"/>
</dbReference>
<feature type="binding site" evidence="1">
    <location>
        <position position="345"/>
    </location>
    <ligand>
        <name>Zn(2+)</name>
        <dbReference type="ChEBI" id="CHEBI:29105"/>
    </ligand>
</feature>
<dbReference type="AlphaFoldDB" id="A0AAN6UWV0"/>
<dbReference type="Gene3D" id="1.50.10.10">
    <property type="match status" value="1"/>
</dbReference>
<dbReference type="EMBL" id="MU853630">
    <property type="protein sequence ID" value="KAK4140485.1"/>
    <property type="molecule type" value="Genomic_DNA"/>
</dbReference>
<feature type="binding site" evidence="1">
    <location>
        <position position="295"/>
    </location>
    <ligand>
        <name>Zn(2+)</name>
        <dbReference type="ChEBI" id="CHEBI:29105"/>
    </ligand>
</feature>
<organism evidence="2 3">
    <name type="scientific">Dichotomopilus funicola</name>
    <dbReference type="NCBI Taxonomy" id="1934379"/>
    <lineage>
        <taxon>Eukaryota</taxon>
        <taxon>Fungi</taxon>
        <taxon>Dikarya</taxon>
        <taxon>Ascomycota</taxon>
        <taxon>Pezizomycotina</taxon>
        <taxon>Sordariomycetes</taxon>
        <taxon>Sordariomycetidae</taxon>
        <taxon>Sordariales</taxon>
        <taxon>Chaetomiaceae</taxon>
        <taxon>Dichotomopilus</taxon>
    </lineage>
</organism>
<dbReference type="GO" id="GO:0005886">
    <property type="term" value="C:plasma membrane"/>
    <property type="evidence" value="ECO:0007669"/>
    <property type="project" value="TreeGrafter"/>
</dbReference>
<dbReference type="InterPro" id="IPR007822">
    <property type="entry name" value="LANC-like"/>
</dbReference>
<dbReference type="SMART" id="SM01260">
    <property type="entry name" value="LANC_like"/>
    <property type="match status" value="1"/>
</dbReference>
<dbReference type="GeneID" id="87821356"/>
<dbReference type="InterPro" id="IPR012341">
    <property type="entry name" value="6hp_glycosidase-like_sf"/>
</dbReference>
<gene>
    <name evidence="2" type="ORF">C8A04DRAFT_39857</name>
</gene>
<keyword evidence="3" id="KW-1185">Reference proteome</keyword>
<dbReference type="RefSeq" id="XP_062633856.1">
    <property type="nucleotide sequence ID" value="XM_062784743.1"/>
</dbReference>
<keyword evidence="1" id="KW-0479">Metal-binding</keyword>
<evidence type="ECO:0000313" key="3">
    <source>
        <dbReference type="Proteomes" id="UP001302676"/>
    </source>
</evidence>
<reference evidence="2" key="1">
    <citation type="journal article" date="2023" name="Mol. Phylogenet. Evol.">
        <title>Genome-scale phylogeny and comparative genomics of the fungal order Sordariales.</title>
        <authorList>
            <person name="Hensen N."/>
            <person name="Bonometti L."/>
            <person name="Westerberg I."/>
            <person name="Brannstrom I.O."/>
            <person name="Guillou S."/>
            <person name="Cros-Aarteil S."/>
            <person name="Calhoun S."/>
            <person name="Haridas S."/>
            <person name="Kuo A."/>
            <person name="Mondo S."/>
            <person name="Pangilinan J."/>
            <person name="Riley R."/>
            <person name="LaButti K."/>
            <person name="Andreopoulos B."/>
            <person name="Lipzen A."/>
            <person name="Chen C."/>
            <person name="Yan M."/>
            <person name="Daum C."/>
            <person name="Ng V."/>
            <person name="Clum A."/>
            <person name="Steindorff A."/>
            <person name="Ohm R.A."/>
            <person name="Martin F."/>
            <person name="Silar P."/>
            <person name="Natvig D.O."/>
            <person name="Lalanne C."/>
            <person name="Gautier V."/>
            <person name="Ament-Velasquez S.L."/>
            <person name="Kruys A."/>
            <person name="Hutchinson M.I."/>
            <person name="Powell A.J."/>
            <person name="Barry K."/>
            <person name="Miller A.N."/>
            <person name="Grigoriev I.V."/>
            <person name="Debuchy R."/>
            <person name="Gladieux P."/>
            <person name="Hiltunen Thoren M."/>
            <person name="Johannesson H."/>
        </authorList>
    </citation>
    <scope>NUCLEOTIDE SEQUENCE</scope>
    <source>
        <strain evidence="2">CBS 141.50</strain>
    </source>
</reference>
<dbReference type="PANTHER" id="PTHR12736:SF7">
    <property type="entry name" value="LANC-LIKE PROTEIN 3"/>
    <property type="match status" value="1"/>
</dbReference>
<dbReference type="GO" id="GO:0005975">
    <property type="term" value="P:carbohydrate metabolic process"/>
    <property type="evidence" value="ECO:0007669"/>
    <property type="project" value="InterPro"/>
</dbReference>
<comment type="caution">
    <text evidence="2">The sequence shown here is derived from an EMBL/GenBank/DDBJ whole genome shotgun (WGS) entry which is preliminary data.</text>
</comment>
<name>A0AAN6UWV0_9PEZI</name>
<evidence type="ECO:0000313" key="2">
    <source>
        <dbReference type="EMBL" id="KAK4140485.1"/>
    </source>
</evidence>
<accession>A0AAN6UWV0</accession>
<proteinExistence type="predicted"/>
<dbReference type="GO" id="GO:0046872">
    <property type="term" value="F:metal ion binding"/>
    <property type="evidence" value="ECO:0007669"/>
    <property type="project" value="UniProtKB-KW"/>
</dbReference>
<dbReference type="GO" id="GO:0031179">
    <property type="term" value="P:peptide modification"/>
    <property type="evidence" value="ECO:0007669"/>
    <property type="project" value="InterPro"/>
</dbReference>